<accession>A0AAD3SHI1</accession>
<dbReference type="AlphaFoldDB" id="A0AAD3SHI1"/>
<keyword evidence="3" id="KW-1185">Reference proteome</keyword>
<proteinExistence type="predicted"/>
<feature type="region of interest" description="Disordered" evidence="1">
    <location>
        <begin position="173"/>
        <end position="258"/>
    </location>
</feature>
<organism evidence="2 3">
    <name type="scientific">Nepenthes gracilis</name>
    <name type="common">Slender pitcher plant</name>
    <dbReference type="NCBI Taxonomy" id="150966"/>
    <lineage>
        <taxon>Eukaryota</taxon>
        <taxon>Viridiplantae</taxon>
        <taxon>Streptophyta</taxon>
        <taxon>Embryophyta</taxon>
        <taxon>Tracheophyta</taxon>
        <taxon>Spermatophyta</taxon>
        <taxon>Magnoliopsida</taxon>
        <taxon>eudicotyledons</taxon>
        <taxon>Gunneridae</taxon>
        <taxon>Pentapetalae</taxon>
        <taxon>Caryophyllales</taxon>
        <taxon>Nepenthaceae</taxon>
        <taxon>Nepenthes</taxon>
    </lineage>
</organism>
<feature type="compositionally biased region" description="Low complexity" evidence="1">
    <location>
        <begin position="239"/>
        <end position="248"/>
    </location>
</feature>
<sequence>MVGGGSKKDEGSFVISNTNVFAALDSLRKKKKSDKEKESKSSSKAPVKEPELQVFWAPAPLNAKSWADVDDDDDDDYYATTEPPLSSWGAPELQRSKEIPVAAEDSGSEEDMLDFGDEDAEEEQEHEVAVNPEPVVKKAAEAPLPTKETDRQLSKKERKKKELEELEALLADFGVAQKEGSGQGTAEEKKEVELNKEVEHNDSGDKKEGAASESKSTKKKKKDKAKETQEPLNSADVTGEQNEAAGAEQAEEEVSTVDVKGRLRKVASSKKKKINKELDAASKAAALEVATRSAKLAAAKKKEKNHYNQQPVRVLKYFDFHRLS</sequence>
<name>A0AAD3SHI1_NEPGR</name>
<protein>
    <submittedName>
        <fullName evidence="2">Uncharacterized protein</fullName>
    </submittedName>
</protein>
<dbReference type="PANTHER" id="PTHR31365">
    <property type="entry name" value="EXPRESSED PROTEIN"/>
    <property type="match status" value="1"/>
</dbReference>
<reference evidence="2" key="1">
    <citation type="submission" date="2023-05" db="EMBL/GenBank/DDBJ databases">
        <title>Nepenthes gracilis genome sequencing.</title>
        <authorList>
            <person name="Fukushima K."/>
        </authorList>
    </citation>
    <scope>NUCLEOTIDE SEQUENCE</scope>
    <source>
        <strain evidence="2">SING2019-196</strain>
    </source>
</reference>
<feature type="region of interest" description="Disordered" evidence="1">
    <location>
        <begin position="28"/>
        <end position="160"/>
    </location>
</feature>
<evidence type="ECO:0000313" key="2">
    <source>
        <dbReference type="EMBL" id="GMH10821.1"/>
    </source>
</evidence>
<dbReference type="Proteomes" id="UP001279734">
    <property type="component" value="Unassembled WGS sequence"/>
</dbReference>
<gene>
    <name evidence="2" type="ORF">Nepgr_012662</name>
</gene>
<feature type="compositionally biased region" description="Basic and acidic residues" evidence="1">
    <location>
        <begin position="147"/>
        <end position="160"/>
    </location>
</feature>
<feature type="compositionally biased region" description="Acidic residues" evidence="1">
    <location>
        <begin position="68"/>
        <end position="77"/>
    </location>
</feature>
<feature type="compositionally biased region" description="Basic and acidic residues" evidence="1">
    <location>
        <begin position="33"/>
        <end position="51"/>
    </location>
</feature>
<dbReference type="EMBL" id="BSYO01000010">
    <property type="protein sequence ID" value="GMH10821.1"/>
    <property type="molecule type" value="Genomic_DNA"/>
</dbReference>
<feature type="compositionally biased region" description="Acidic residues" evidence="1">
    <location>
        <begin position="106"/>
        <end position="125"/>
    </location>
</feature>
<evidence type="ECO:0000313" key="3">
    <source>
        <dbReference type="Proteomes" id="UP001279734"/>
    </source>
</evidence>
<comment type="caution">
    <text evidence="2">The sequence shown here is derived from an EMBL/GenBank/DDBJ whole genome shotgun (WGS) entry which is preliminary data.</text>
</comment>
<evidence type="ECO:0000256" key="1">
    <source>
        <dbReference type="SAM" id="MobiDB-lite"/>
    </source>
</evidence>
<dbReference type="PANTHER" id="PTHR31365:SF15">
    <property type="entry name" value="EXPRESSED PROTEIN"/>
    <property type="match status" value="1"/>
</dbReference>
<feature type="compositionally biased region" description="Basic and acidic residues" evidence="1">
    <location>
        <begin position="186"/>
        <end position="210"/>
    </location>
</feature>